<evidence type="ECO:0000313" key="3">
    <source>
        <dbReference type="EMBL" id="KIY65007.1"/>
    </source>
</evidence>
<dbReference type="Pfam" id="PF12937">
    <property type="entry name" value="F-box-like"/>
    <property type="match status" value="1"/>
</dbReference>
<evidence type="ECO:0000313" key="4">
    <source>
        <dbReference type="Proteomes" id="UP000054007"/>
    </source>
</evidence>
<dbReference type="PANTHER" id="PTHR38926:SF5">
    <property type="entry name" value="F-BOX AND LEUCINE-RICH REPEAT PROTEIN 6"/>
    <property type="match status" value="1"/>
</dbReference>
<dbReference type="STRING" id="1314674.A0A0D7B3D6"/>
<protein>
    <recommendedName>
        <fullName evidence="2">F-box domain-containing protein</fullName>
    </recommendedName>
</protein>
<evidence type="ECO:0000259" key="2">
    <source>
        <dbReference type="Pfam" id="PF12937"/>
    </source>
</evidence>
<dbReference type="AlphaFoldDB" id="A0A0D7B3D6"/>
<name>A0A0D7B3D6_9AGAR</name>
<sequence length="646" mass="71776">MVDGEAGSEFGTAGLPPRGVISRAARWLCPYFALTCVHLAPTPGRLYLVSATARSDFAVVERLSVMDTSGEMSLTTLKRRHGRLNLRSEDEDEDITMTSPSSFMDVDPCHSVPASVSTPNVIGNARQASLPINPSPMARHIYRPFESDDEDLGSDRSEMPERVCQSKPSTPSETVRRNGFGLSRFTMDPDLGHTVYSTTSRWPPDGTDDLSSSNVAHTLPNELLTLIFEAGSTLTEPQLCEHKSPYVSITVKKLPPFISAVMQVCRRWRQVSMHTPSLWTTLHISRSKKAVDKLPNIKDFRNPLSWVNEHLARSQALPLDISLDCRHLSTKTIFAQLIPESHRWRSLRITITSVQELPTALAALKKVAAPILETLEIASLKYHDSISPTVSSFFRNGLAPRLAHVRLNRVNLSWLAFPLKDLTTLELRFVVWPTFPLLADMLADSPNLQHLLLHIDNTAAKLLERQSRPSISIPSLKSLEIRLFSQGQPTICPFLQIFSTPALESLTMRDVTSSDWCRILVYFRIHGTGYPLLRHLTLSCIKGLINVDSSAVRAFPQLTSLSLSGLYANAFFRLLVDEKTDDMFRVPVWPNLARVHVEGDANLNDELVQEAVSARQLMGRSVSVSVDRTGCSESSLIRAGLGGINC</sequence>
<proteinExistence type="predicted"/>
<dbReference type="Gene3D" id="3.80.10.10">
    <property type="entry name" value="Ribonuclease Inhibitor"/>
    <property type="match status" value="1"/>
</dbReference>
<dbReference type="Gene3D" id="1.20.1280.50">
    <property type="match status" value="1"/>
</dbReference>
<dbReference type="EMBL" id="KN880608">
    <property type="protein sequence ID" value="KIY65007.1"/>
    <property type="molecule type" value="Genomic_DNA"/>
</dbReference>
<accession>A0A0D7B3D6</accession>
<dbReference type="InterPro" id="IPR032675">
    <property type="entry name" value="LRR_dom_sf"/>
</dbReference>
<dbReference type="SUPFAM" id="SSF52047">
    <property type="entry name" value="RNI-like"/>
    <property type="match status" value="1"/>
</dbReference>
<keyword evidence="4" id="KW-1185">Reference proteome</keyword>
<organism evidence="3 4">
    <name type="scientific">Cylindrobasidium torrendii FP15055 ss-10</name>
    <dbReference type="NCBI Taxonomy" id="1314674"/>
    <lineage>
        <taxon>Eukaryota</taxon>
        <taxon>Fungi</taxon>
        <taxon>Dikarya</taxon>
        <taxon>Basidiomycota</taxon>
        <taxon>Agaricomycotina</taxon>
        <taxon>Agaricomycetes</taxon>
        <taxon>Agaricomycetidae</taxon>
        <taxon>Agaricales</taxon>
        <taxon>Marasmiineae</taxon>
        <taxon>Physalacriaceae</taxon>
        <taxon>Cylindrobasidium</taxon>
    </lineage>
</organism>
<gene>
    <name evidence="3" type="ORF">CYLTODRAFT_492644</name>
</gene>
<feature type="domain" description="F-box" evidence="2">
    <location>
        <begin position="218"/>
        <end position="284"/>
    </location>
</feature>
<dbReference type="OrthoDB" id="3155440at2759"/>
<evidence type="ECO:0000256" key="1">
    <source>
        <dbReference type="SAM" id="MobiDB-lite"/>
    </source>
</evidence>
<dbReference type="PANTHER" id="PTHR38926">
    <property type="entry name" value="F-BOX DOMAIN CONTAINING PROTEIN, EXPRESSED"/>
    <property type="match status" value="1"/>
</dbReference>
<reference evidence="3 4" key="1">
    <citation type="journal article" date="2015" name="Fungal Genet. Biol.">
        <title>Evolution of novel wood decay mechanisms in Agaricales revealed by the genome sequences of Fistulina hepatica and Cylindrobasidium torrendii.</title>
        <authorList>
            <person name="Floudas D."/>
            <person name="Held B.W."/>
            <person name="Riley R."/>
            <person name="Nagy L.G."/>
            <person name="Koehler G."/>
            <person name="Ransdell A.S."/>
            <person name="Younus H."/>
            <person name="Chow J."/>
            <person name="Chiniquy J."/>
            <person name="Lipzen A."/>
            <person name="Tritt A."/>
            <person name="Sun H."/>
            <person name="Haridas S."/>
            <person name="LaButti K."/>
            <person name="Ohm R.A."/>
            <person name="Kues U."/>
            <person name="Blanchette R.A."/>
            <person name="Grigoriev I.V."/>
            <person name="Minto R.E."/>
            <person name="Hibbett D.S."/>
        </authorList>
    </citation>
    <scope>NUCLEOTIDE SEQUENCE [LARGE SCALE GENOMIC DNA]</scope>
    <source>
        <strain evidence="3 4">FP15055 ss-10</strain>
    </source>
</reference>
<dbReference type="InterPro" id="IPR001810">
    <property type="entry name" value="F-box_dom"/>
</dbReference>
<feature type="region of interest" description="Disordered" evidence="1">
    <location>
        <begin position="147"/>
        <end position="186"/>
    </location>
</feature>
<dbReference type="Proteomes" id="UP000054007">
    <property type="component" value="Unassembled WGS sequence"/>
</dbReference>